<dbReference type="Proteomes" id="UP000221165">
    <property type="component" value="Unassembled WGS sequence"/>
</dbReference>
<dbReference type="GeneID" id="94431372"/>
<protein>
    <submittedName>
        <fullName evidence="2">Uncharacterized protein</fullName>
    </submittedName>
</protein>
<dbReference type="VEuPathDB" id="ToxoDB:CSUI_008021"/>
<feature type="region of interest" description="Disordered" evidence="1">
    <location>
        <begin position="1"/>
        <end position="84"/>
    </location>
</feature>
<dbReference type="EMBL" id="MIGC01004373">
    <property type="protein sequence ID" value="PHJ18154.1"/>
    <property type="molecule type" value="Genomic_DNA"/>
</dbReference>
<feature type="compositionally biased region" description="Basic and acidic residues" evidence="1">
    <location>
        <begin position="8"/>
        <end position="19"/>
    </location>
</feature>
<feature type="compositionally biased region" description="Basic and acidic residues" evidence="1">
    <location>
        <begin position="72"/>
        <end position="84"/>
    </location>
</feature>
<evidence type="ECO:0000313" key="3">
    <source>
        <dbReference type="Proteomes" id="UP000221165"/>
    </source>
</evidence>
<organism evidence="2 3">
    <name type="scientific">Cystoisospora suis</name>
    <dbReference type="NCBI Taxonomy" id="483139"/>
    <lineage>
        <taxon>Eukaryota</taxon>
        <taxon>Sar</taxon>
        <taxon>Alveolata</taxon>
        <taxon>Apicomplexa</taxon>
        <taxon>Conoidasida</taxon>
        <taxon>Coccidia</taxon>
        <taxon>Eucoccidiorida</taxon>
        <taxon>Eimeriorina</taxon>
        <taxon>Sarcocystidae</taxon>
        <taxon>Cystoisospora</taxon>
    </lineage>
</organism>
<accession>A0A2C6KNV1</accession>
<dbReference type="AlphaFoldDB" id="A0A2C6KNV1"/>
<evidence type="ECO:0000313" key="2">
    <source>
        <dbReference type="EMBL" id="PHJ18154.1"/>
    </source>
</evidence>
<evidence type="ECO:0000256" key="1">
    <source>
        <dbReference type="SAM" id="MobiDB-lite"/>
    </source>
</evidence>
<sequence>MGPTDEQPPDKRIRVEHQAKPARKASREVAIPEPSEENARKRPVTSERVAYKGRRTASRQGEVRPPCTQQNRPDKAASEGDPTRERLVMGSVVICSYKYGVYVRSSTVRGKRLETSYSCKNRT</sequence>
<reference evidence="2 3" key="1">
    <citation type="journal article" date="2017" name="Int. J. Parasitol.">
        <title>The genome of the protozoan parasite Cystoisospora suis and a reverse vaccinology approach to identify vaccine candidates.</title>
        <authorList>
            <person name="Palmieri N."/>
            <person name="Shrestha A."/>
            <person name="Ruttkowski B."/>
            <person name="Beck T."/>
            <person name="Vogl C."/>
            <person name="Tomley F."/>
            <person name="Blake D.P."/>
            <person name="Joachim A."/>
        </authorList>
    </citation>
    <scope>NUCLEOTIDE SEQUENCE [LARGE SCALE GENOMIC DNA]</scope>
    <source>
        <strain evidence="2 3">Wien I</strain>
    </source>
</reference>
<feature type="non-terminal residue" evidence="2">
    <location>
        <position position="123"/>
    </location>
</feature>
<gene>
    <name evidence="2" type="ORF">CSUI_008021</name>
</gene>
<proteinExistence type="predicted"/>
<comment type="caution">
    <text evidence="2">The sequence shown here is derived from an EMBL/GenBank/DDBJ whole genome shotgun (WGS) entry which is preliminary data.</text>
</comment>
<dbReference type="RefSeq" id="XP_067919863.1">
    <property type="nucleotide sequence ID" value="XM_068068161.1"/>
</dbReference>
<keyword evidence="3" id="KW-1185">Reference proteome</keyword>
<name>A0A2C6KNV1_9APIC</name>